<accession>T0R3C4</accession>
<dbReference type="Proteomes" id="UP000030762">
    <property type="component" value="Unassembled WGS sequence"/>
</dbReference>
<dbReference type="VEuPathDB" id="FungiDB:SDRG_15635"/>
<evidence type="ECO:0000313" key="2">
    <source>
        <dbReference type="Proteomes" id="UP000030762"/>
    </source>
</evidence>
<evidence type="ECO:0000313" key="1">
    <source>
        <dbReference type="EMBL" id="EQC26543.1"/>
    </source>
</evidence>
<sequence>METKTFARLFDGLAAAPWVHGSLPHAVPFSRRVHGRMLVWPRDMDAFAGGTIPAADLPPDEVTATTATAWIKHRLLPDDGFYLELAHGAIDRQGRVDVLLPMDRPAGCFGTLVVFPSSTCMGGAITVAHENRTTVFTPPAGASSFLAFYNSCTVNVSPLVGTRAILIYHVVYLGPTDRDRFVPIAAAPLIARLKKAAASANQDSAVYAFKWRTRYGPELDFSALEPHDAAIVDALCATEAYDVALVRVTVQGRPANAVDASEEQMGLELMTQSFEEADERYEILSEVQHMAGIAFVRMGFAGPAITIVSALYHPACNVPAELSLAKIQLTDFVGSRTMVVLARGGSPFLIFWPKRHRARLLGFERCMQLLWSSVADGCNMNSIDATVSCMARGAMEMLLAGRHALPGLQRAEPDSHQMCSFLADLGDIALIAAFINTYANVKKHASWLFDMLDRLGWEALRVAVLWRLRSSRLEEALSFLGTLIEDNQLRLRQPFAVEFLKEMWATVRPTSFFQLACIEACPATLVHGLRIESCIVSASNDNVVGPYLRLCLPNSLIAHIDAFLYPATLLDIVTATPHVFDPVEVVAKAIVQLCNEELSVSLRPYIALVQVFEAGTFYLRV</sequence>
<dbReference type="GeneID" id="19956362"/>
<dbReference type="EMBL" id="JH767228">
    <property type="protein sequence ID" value="EQC26543.1"/>
    <property type="molecule type" value="Genomic_DNA"/>
</dbReference>
<dbReference type="AlphaFoldDB" id="T0R3C4"/>
<keyword evidence="2" id="KW-1185">Reference proteome</keyword>
<protein>
    <submittedName>
        <fullName evidence="1">Uncharacterized protein</fullName>
    </submittedName>
</protein>
<dbReference type="RefSeq" id="XP_008620036.1">
    <property type="nucleotide sequence ID" value="XM_008621814.1"/>
</dbReference>
<name>T0R3C4_SAPDV</name>
<proteinExistence type="predicted"/>
<dbReference type="InParanoid" id="T0R3C4"/>
<gene>
    <name evidence="1" type="ORF">SDRG_15635</name>
</gene>
<organism evidence="1 2">
    <name type="scientific">Saprolegnia diclina (strain VS20)</name>
    <dbReference type="NCBI Taxonomy" id="1156394"/>
    <lineage>
        <taxon>Eukaryota</taxon>
        <taxon>Sar</taxon>
        <taxon>Stramenopiles</taxon>
        <taxon>Oomycota</taxon>
        <taxon>Saprolegniomycetes</taxon>
        <taxon>Saprolegniales</taxon>
        <taxon>Saprolegniaceae</taxon>
        <taxon>Saprolegnia</taxon>
    </lineage>
</organism>
<reference evidence="1 2" key="1">
    <citation type="submission" date="2012-04" db="EMBL/GenBank/DDBJ databases">
        <title>The Genome Sequence of Saprolegnia declina VS20.</title>
        <authorList>
            <consortium name="The Broad Institute Genome Sequencing Platform"/>
            <person name="Russ C."/>
            <person name="Nusbaum C."/>
            <person name="Tyler B."/>
            <person name="van West P."/>
            <person name="Dieguez-Uribeondo J."/>
            <person name="de Bruijn I."/>
            <person name="Tripathy S."/>
            <person name="Jiang R."/>
            <person name="Young S.K."/>
            <person name="Zeng Q."/>
            <person name="Gargeya S."/>
            <person name="Fitzgerald M."/>
            <person name="Haas B."/>
            <person name="Abouelleil A."/>
            <person name="Alvarado L."/>
            <person name="Arachchi H.M."/>
            <person name="Berlin A."/>
            <person name="Chapman S.B."/>
            <person name="Goldberg J."/>
            <person name="Griggs A."/>
            <person name="Gujja S."/>
            <person name="Hansen M."/>
            <person name="Howarth C."/>
            <person name="Imamovic A."/>
            <person name="Larimer J."/>
            <person name="McCowen C."/>
            <person name="Montmayeur A."/>
            <person name="Murphy C."/>
            <person name="Neiman D."/>
            <person name="Pearson M."/>
            <person name="Priest M."/>
            <person name="Roberts A."/>
            <person name="Saif S."/>
            <person name="Shea T."/>
            <person name="Sisk P."/>
            <person name="Sykes S."/>
            <person name="Wortman J."/>
            <person name="Nusbaum C."/>
            <person name="Birren B."/>
        </authorList>
    </citation>
    <scope>NUCLEOTIDE SEQUENCE [LARGE SCALE GENOMIC DNA]</scope>
    <source>
        <strain evidence="1 2">VS20</strain>
    </source>
</reference>